<evidence type="ECO:0000313" key="22">
    <source>
        <dbReference type="EMBL" id="QIS19226.1"/>
    </source>
</evidence>
<dbReference type="Gene3D" id="3.30.420.10">
    <property type="entry name" value="Ribonuclease H-like superfamily/Ribonuclease H"/>
    <property type="match status" value="1"/>
</dbReference>
<dbReference type="InterPro" id="IPR002421">
    <property type="entry name" value="5-3_exonuclease"/>
</dbReference>
<dbReference type="Pfam" id="PF01367">
    <property type="entry name" value="5_3_exonuc"/>
    <property type="match status" value="1"/>
</dbReference>
<evidence type="ECO:0000256" key="17">
    <source>
        <dbReference type="RuleBase" id="RU004460"/>
    </source>
</evidence>
<keyword evidence="10" id="KW-0269">Exonuclease</keyword>
<dbReference type="InterPro" id="IPR029060">
    <property type="entry name" value="PIN-like_dom_sf"/>
</dbReference>
<evidence type="ECO:0000256" key="8">
    <source>
        <dbReference type="ARBA" id="ARBA00022763"/>
    </source>
</evidence>
<evidence type="ECO:0000313" key="23">
    <source>
        <dbReference type="Proteomes" id="UP000500953"/>
    </source>
</evidence>
<keyword evidence="5 17" id="KW-0548">Nucleotidyltransferase</keyword>
<dbReference type="Gene3D" id="1.20.1060.10">
    <property type="entry name" value="Taq DNA Polymerase, Chain T, domain 4"/>
    <property type="match status" value="1"/>
</dbReference>
<dbReference type="InterPro" id="IPR036279">
    <property type="entry name" value="5-3_exonuclease_C_sf"/>
</dbReference>
<evidence type="ECO:0000256" key="5">
    <source>
        <dbReference type="ARBA" id="ARBA00022695"/>
    </source>
</evidence>
<evidence type="ECO:0000256" key="10">
    <source>
        <dbReference type="ARBA" id="ARBA00022839"/>
    </source>
</evidence>
<accession>A0A6G9Z1Y9</accession>
<dbReference type="GO" id="GO:0008409">
    <property type="term" value="F:5'-3' exonuclease activity"/>
    <property type="evidence" value="ECO:0007669"/>
    <property type="project" value="InterPro"/>
</dbReference>
<dbReference type="InterPro" id="IPR036397">
    <property type="entry name" value="RNaseH_sf"/>
</dbReference>
<feature type="domain" description="5'-3' exonuclease" evidence="20">
    <location>
        <begin position="23"/>
        <end position="285"/>
    </location>
</feature>
<dbReference type="Pfam" id="PF22619">
    <property type="entry name" value="DNA_polI_exo1"/>
    <property type="match status" value="1"/>
</dbReference>
<dbReference type="FunFam" id="1.10.150.20:FF:000003">
    <property type="entry name" value="DNA polymerase I"/>
    <property type="match status" value="1"/>
</dbReference>
<comment type="function">
    <text evidence="15">In addition to polymerase activity, this DNA polymerase exhibits 3'-5' and 5'-3' exonuclease activity.</text>
</comment>
<evidence type="ECO:0000256" key="15">
    <source>
        <dbReference type="ARBA" id="ARBA00053603"/>
    </source>
</evidence>
<reference evidence="22 23" key="1">
    <citation type="journal article" date="2019" name="ACS Chem. Biol.">
        <title>Identification and Mobilization of a Cryptic Antibiotic Biosynthesis Gene Locus from a Human-Pathogenic Nocardia Isolate.</title>
        <authorList>
            <person name="Herisse M."/>
            <person name="Ishida K."/>
            <person name="Porter J.L."/>
            <person name="Howden B."/>
            <person name="Hertweck C."/>
            <person name="Stinear T.P."/>
            <person name="Pidot S.J."/>
        </authorList>
    </citation>
    <scope>NUCLEOTIDE SEQUENCE [LARGE SCALE GENOMIC DNA]</scope>
    <source>
        <strain evidence="22 23">AUSMDU00012715</strain>
    </source>
</reference>
<dbReference type="EMBL" id="CP046173">
    <property type="protein sequence ID" value="QIS19226.1"/>
    <property type="molecule type" value="Genomic_DNA"/>
</dbReference>
<evidence type="ECO:0000256" key="16">
    <source>
        <dbReference type="NCBIfam" id="TIGR00593"/>
    </source>
</evidence>
<comment type="catalytic activity">
    <reaction evidence="14 17">
        <text>DNA(n) + a 2'-deoxyribonucleoside 5'-triphosphate = DNA(n+1) + diphosphate</text>
        <dbReference type="Rhea" id="RHEA:22508"/>
        <dbReference type="Rhea" id="RHEA-COMP:17339"/>
        <dbReference type="Rhea" id="RHEA-COMP:17340"/>
        <dbReference type="ChEBI" id="CHEBI:33019"/>
        <dbReference type="ChEBI" id="CHEBI:61560"/>
        <dbReference type="ChEBI" id="CHEBI:173112"/>
        <dbReference type="EC" id="2.7.7.7"/>
    </reaction>
</comment>
<dbReference type="GO" id="GO:0003677">
    <property type="term" value="F:DNA binding"/>
    <property type="evidence" value="ECO:0007669"/>
    <property type="project" value="UniProtKB-UniRule"/>
</dbReference>
<dbReference type="SMART" id="SM00482">
    <property type="entry name" value="POLAc"/>
    <property type="match status" value="1"/>
</dbReference>
<dbReference type="NCBIfam" id="NF004397">
    <property type="entry name" value="PRK05755.1"/>
    <property type="match status" value="1"/>
</dbReference>
<feature type="domain" description="DNA-directed DNA polymerase family A palm" evidence="21">
    <location>
        <begin position="670"/>
        <end position="877"/>
    </location>
</feature>
<keyword evidence="4 17" id="KW-0808">Transferase</keyword>
<name>A0A6G9Z1Y9_9NOCA</name>
<keyword evidence="13 17" id="KW-0234">DNA repair</keyword>
<dbReference type="SUPFAM" id="SSF47807">
    <property type="entry name" value="5' to 3' exonuclease, C-terminal subdomain"/>
    <property type="match status" value="1"/>
</dbReference>
<dbReference type="Proteomes" id="UP000500953">
    <property type="component" value="Chromosome"/>
</dbReference>
<sequence>MNPATTEPRQSSASAATSGTAGDRPTLLLMDGHSLAYRAFYALPAENFKTVTGQTTNAVYGFTAMLINLLRDEKPTHVAAAFDVSRKTFRTEAYPEYKANRATTPDDFRGQVEITQEVLGALGIPVMAIEGYEADDIIATLATQAVPEGFRVLIVTGDRDSLQLVNDNVTVLYPKKGVSELTRFTPAAVEEKYGLTPAQYPDFAALRGDPSDNLPGIPGVGEKTAAKWVREYGDLATLIDRVDQVKGKVGDALRANLSGVVLNRQLTDLVRDVPLPYTPDQLAQQPWDRDKIHRLFDDLEFRVLRDRLFETLAPPEPEAEAGFEISGGAVDPGAAADWLAEHAKAGLRHGVSIVGTGTPVHGDVKAIAIAAADGEGGYFDVVGLTAEDEKALGGWLADPATPKAVHEAKAARHALRARGWELGGLTSDTALAAYLVRPGQRTFNLDDLSLRYLSRELRVETAEDTQLSLLDDEDHVDAELAQAEILRARAVADLAEAFDEELRGIESTTLLTDMELPLLAVLAELEEAGIAVDVAELEQLQSEFADRVTAAANAAYEVIGKQINLGSPKQLQVVLFDELDMPKTKRTKTGYTTDADALESLFEKTQHPFLEHLLAHRDATRLKVTVDGLLKAVADDGRIHTTFNQTIAATGRLSSTEPNLQNIPIRTDMGRRIRDTFVVGPGFESLMTADYSQIEMRIMAHLSKDAGLIEAFNSGEDLHSFVASKAFDIPIAQVTPEMRRRIKAMSYGLAYGLSAYGLSQQLKISAEEAKAQMEVYFSRFGAIRDYLNEAVVQARKVGYTETLFGRRRYLPDLDSSNRQRREAAERMALNAPIQGTAADIIKVAMINVQRAVHESGLKSRMLLQIHDELVFEVVSGEREALEALAREHMSKAIDLSVPLEVSVGVGRSWDAAAH</sequence>
<dbReference type="InterPro" id="IPR020046">
    <property type="entry name" value="5-3_exonucl_a-hlix_arch_N"/>
</dbReference>
<keyword evidence="9" id="KW-0378">Hydrolase</keyword>
<dbReference type="EC" id="2.7.7.7" evidence="2 16"/>
<evidence type="ECO:0000256" key="14">
    <source>
        <dbReference type="ARBA" id="ARBA00049244"/>
    </source>
</evidence>
<evidence type="ECO:0000259" key="21">
    <source>
        <dbReference type="SMART" id="SM00482"/>
    </source>
</evidence>
<dbReference type="SMART" id="SM00475">
    <property type="entry name" value="53EXOc"/>
    <property type="match status" value="1"/>
</dbReference>
<proteinExistence type="inferred from homology"/>
<dbReference type="NCBIfam" id="TIGR00593">
    <property type="entry name" value="pola"/>
    <property type="match status" value="1"/>
</dbReference>
<dbReference type="FunFam" id="1.10.150.20:FF:000002">
    <property type="entry name" value="DNA polymerase I"/>
    <property type="match status" value="1"/>
</dbReference>
<dbReference type="InterPro" id="IPR020045">
    <property type="entry name" value="DNA_polI_H3TH"/>
</dbReference>
<evidence type="ECO:0000256" key="4">
    <source>
        <dbReference type="ARBA" id="ARBA00022679"/>
    </source>
</evidence>
<keyword evidence="7" id="KW-0540">Nuclease</keyword>
<evidence type="ECO:0000259" key="19">
    <source>
        <dbReference type="SMART" id="SM00474"/>
    </source>
</evidence>
<evidence type="ECO:0000256" key="9">
    <source>
        <dbReference type="ARBA" id="ARBA00022801"/>
    </source>
</evidence>
<evidence type="ECO:0000256" key="6">
    <source>
        <dbReference type="ARBA" id="ARBA00022705"/>
    </source>
</evidence>
<dbReference type="AlphaFoldDB" id="A0A6G9Z1Y9"/>
<evidence type="ECO:0000256" key="1">
    <source>
        <dbReference type="ARBA" id="ARBA00007705"/>
    </source>
</evidence>
<evidence type="ECO:0000256" key="7">
    <source>
        <dbReference type="ARBA" id="ARBA00022722"/>
    </source>
</evidence>
<feature type="region of interest" description="Disordered" evidence="18">
    <location>
        <begin position="1"/>
        <end position="24"/>
    </location>
</feature>
<organism evidence="22 23">
    <name type="scientific">Nocardia terpenica</name>
    <dbReference type="NCBI Taxonomy" id="455432"/>
    <lineage>
        <taxon>Bacteria</taxon>
        <taxon>Bacillati</taxon>
        <taxon>Actinomycetota</taxon>
        <taxon>Actinomycetes</taxon>
        <taxon>Mycobacteriales</taxon>
        <taxon>Nocardiaceae</taxon>
        <taxon>Nocardia</taxon>
    </lineage>
</organism>
<gene>
    <name evidence="17 22" type="primary">polA</name>
    <name evidence="22" type="ORF">F6W96_13940</name>
</gene>
<dbReference type="Gene3D" id="3.30.70.370">
    <property type="match status" value="1"/>
</dbReference>
<dbReference type="GO" id="GO:0008408">
    <property type="term" value="F:3'-5' exonuclease activity"/>
    <property type="evidence" value="ECO:0007669"/>
    <property type="project" value="InterPro"/>
</dbReference>
<dbReference type="FunFam" id="1.20.1060.10:FF:000001">
    <property type="entry name" value="DNA polymerase I"/>
    <property type="match status" value="1"/>
</dbReference>
<feature type="domain" description="3'-5' exonuclease" evidence="19">
    <location>
        <begin position="326"/>
        <end position="503"/>
    </location>
</feature>
<feature type="compositionally biased region" description="Low complexity" evidence="18">
    <location>
        <begin position="11"/>
        <end position="22"/>
    </location>
</feature>
<dbReference type="PRINTS" id="PR00868">
    <property type="entry name" value="DNAPOLI"/>
</dbReference>
<keyword evidence="12 17" id="KW-0238">DNA-binding</keyword>
<dbReference type="Gene3D" id="3.40.50.1010">
    <property type="entry name" value="5'-nuclease"/>
    <property type="match status" value="1"/>
</dbReference>
<dbReference type="InterPro" id="IPR012337">
    <property type="entry name" value="RNaseH-like_sf"/>
</dbReference>
<protein>
    <recommendedName>
        <fullName evidence="3 16">DNA polymerase I</fullName>
        <ecNumber evidence="2 16">2.7.7.7</ecNumber>
    </recommendedName>
</protein>
<dbReference type="InterPro" id="IPR054690">
    <property type="entry name" value="DNA_polI_exonuclease"/>
</dbReference>
<dbReference type="InterPro" id="IPR018320">
    <property type="entry name" value="DNA_polymerase_1"/>
</dbReference>
<dbReference type="InterPro" id="IPR043502">
    <property type="entry name" value="DNA/RNA_pol_sf"/>
</dbReference>
<evidence type="ECO:0000256" key="13">
    <source>
        <dbReference type="ARBA" id="ARBA00023204"/>
    </source>
</evidence>
<feature type="compositionally biased region" description="Polar residues" evidence="18">
    <location>
        <begin position="1"/>
        <end position="10"/>
    </location>
</feature>
<evidence type="ECO:0000256" key="12">
    <source>
        <dbReference type="ARBA" id="ARBA00023125"/>
    </source>
</evidence>
<dbReference type="GO" id="GO:0003887">
    <property type="term" value="F:DNA-directed DNA polymerase activity"/>
    <property type="evidence" value="ECO:0007669"/>
    <property type="project" value="UniProtKB-UniRule"/>
</dbReference>
<dbReference type="GO" id="GO:0006261">
    <property type="term" value="P:DNA-templated DNA replication"/>
    <property type="evidence" value="ECO:0007669"/>
    <property type="project" value="UniProtKB-UniRule"/>
</dbReference>
<keyword evidence="11 17" id="KW-0239">DNA-directed DNA polymerase</keyword>
<dbReference type="InterPro" id="IPR002298">
    <property type="entry name" value="DNA_polymerase_A"/>
</dbReference>
<dbReference type="PANTHER" id="PTHR10133">
    <property type="entry name" value="DNA POLYMERASE I"/>
    <property type="match status" value="1"/>
</dbReference>
<dbReference type="Gene3D" id="1.10.150.20">
    <property type="entry name" value="5' to 3' exonuclease, C-terminal subdomain"/>
    <property type="match status" value="2"/>
</dbReference>
<dbReference type="CDD" id="cd09898">
    <property type="entry name" value="H3TH_53EXO"/>
    <property type="match status" value="1"/>
</dbReference>
<dbReference type="SMART" id="SM00474">
    <property type="entry name" value="35EXOc"/>
    <property type="match status" value="1"/>
</dbReference>
<dbReference type="CDD" id="cd06140">
    <property type="entry name" value="DNA_polA_I_Bacillus_like_exo"/>
    <property type="match status" value="1"/>
</dbReference>
<dbReference type="InterPro" id="IPR002562">
    <property type="entry name" value="3'-5'_exonuclease_dom"/>
</dbReference>
<dbReference type="FunFam" id="3.40.50.1010:FF:000001">
    <property type="entry name" value="DNA polymerase I"/>
    <property type="match status" value="1"/>
</dbReference>
<keyword evidence="6 17" id="KW-0235">DNA replication</keyword>
<dbReference type="Pfam" id="PF02739">
    <property type="entry name" value="5_3_exonuc_N"/>
    <property type="match status" value="1"/>
</dbReference>
<dbReference type="CDD" id="cd08637">
    <property type="entry name" value="DNA_pol_A_pol_I_C"/>
    <property type="match status" value="1"/>
</dbReference>
<evidence type="ECO:0000259" key="20">
    <source>
        <dbReference type="SMART" id="SM00475"/>
    </source>
</evidence>
<dbReference type="CDD" id="cd09859">
    <property type="entry name" value="PIN_53EXO"/>
    <property type="match status" value="1"/>
</dbReference>
<evidence type="ECO:0000256" key="11">
    <source>
        <dbReference type="ARBA" id="ARBA00022932"/>
    </source>
</evidence>
<dbReference type="Pfam" id="PF00476">
    <property type="entry name" value="DNA_pol_A"/>
    <property type="match status" value="1"/>
</dbReference>
<evidence type="ECO:0000256" key="18">
    <source>
        <dbReference type="SAM" id="MobiDB-lite"/>
    </source>
</evidence>
<dbReference type="SUPFAM" id="SSF53098">
    <property type="entry name" value="Ribonuclease H-like"/>
    <property type="match status" value="1"/>
</dbReference>
<evidence type="ECO:0000256" key="3">
    <source>
        <dbReference type="ARBA" id="ARBA00020311"/>
    </source>
</evidence>
<dbReference type="PANTHER" id="PTHR10133:SF27">
    <property type="entry name" value="DNA POLYMERASE NU"/>
    <property type="match status" value="1"/>
</dbReference>
<dbReference type="GO" id="GO:0006302">
    <property type="term" value="P:double-strand break repair"/>
    <property type="evidence" value="ECO:0007669"/>
    <property type="project" value="TreeGrafter"/>
</dbReference>
<dbReference type="SMART" id="SM00279">
    <property type="entry name" value="HhH2"/>
    <property type="match status" value="1"/>
</dbReference>
<comment type="similarity">
    <text evidence="1 17">Belongs to the DNA polymerase type-A family.</text>
</comment>
<dbReference type="SUPFAM" id="SSF56672">
    <property type="entry name" value="DNA/RNA polymerases"/>
    <property type="match status" value="1"/>
</dbReference>
<dbReference type="InterPro" id="IPR008918">
    <property type="entry name" value="HhH2"/>
</dbReference>
<dbReference type="InterPro" id="IPR001098">
    <property type="entry name" value="DNA-dir_DNA_pol_A_palm_dom"/>
</dbReference>
<evidence type="ECO:0000256" key="2">
    <source>
        <dbReference type="ARBA" id="ARBA00012417"/>
    </source>
</evidence>
<dbReference type="RefSeq" id="WP_167486520.1">
    <property type="nucleotide sequence ID" value="NZ_CP046173.1"/>
</dbReference>
<dbReference type="SUPFAM" id="SSF88723">
    <property type="entry name" value="PIN domain-like"/>
    <property type="match status" value="1"/>
</dbReference>
<keyword evidence="8 17" id="KW-0227">DNA damage</keyword>